<accession>A0A1I1UDP9</accession>
<proteinExistence type="predicted"/>
<gene>
    <name evidence="2" type="ORF">SAMN02745121_01159</name>
</gene>
<feature type="compositionally biased region" description="Polar residues" evidence="1">
    <location>
        <begin position="44"/>
        <end position="64"/>
    </location>
</feature>
<protein>
    <submittedName>
        <fullName evidence="2">Uncharacterized protein</fullName>
    </submittedName>
</protein>
<feature type="region of interest" description="Disordered" evidence="1">
    <location>
        <begin position="44"/>
        <end position="68"/>
    </location>
</feature>
<keyword evidence="3" id="KW-1185">Reference proteome</keyword>
<evidence type="ECO:0000313" key="3">
    <source>
        <dbReference type="Proteomes" id="UP000199400"/>
    </source>
</evidence>
<dbReference type="EMBL" id="FOMX01000003">
    <property type="protein sequence ID" value="SFD68745.1"/>
    <property type="molecule type" value="Genomic_DNA"/>
</dbReference>
<evidence type="ECO:0000256" key="1">
    <source>
        <dbReference type="SAM" id="MobiDB-lite"/>
    </source>
</evidence>
<sequence length="236" mass="24500">MKTRTEETPKLPLPPNVDYAGRFTLFGRSLQVLTFVAACQPTGPGSTDATTGMSTDAPTATSSDGPPATEMPAECMGLDSPFLAADCLVALRDRCLESTDETACTARETLLFADGGYIIRCGWAKVVTFADPATCAIESVAGRCEAGLEDTQLDCGNRCNDGNSLQFSLRADVSGAELIEMGCATNGNYIDGPLGAHAAVGAEPKEFGTTCIDGVKPPAPPLCDCAPTACGAEWDE</sequence>
<evidence type="ECO:0000313" key="2">
    <source>
        <dbReference type="EMBL" id="SFD68745.1"/>
    </source>
</evidence>
<dbReference type="Proteomes" id="UP000199400">
    <property type="component" value="Unassembled WGS sequence"/>
</dbReference>
<dbReference type="AlphaFoldDB" id="A0A1I1UDP9"/>
<dbReference type="STRING" id="54.SAMN02745121_01159"/>
<organism evidence="2 3">
    <name type="scientific">Nannocystis exedens</name>
    <dbReference type="NCBI Taxonomy" id="54"/>
    <lineage>
        <taxon>Bacteria</taxon>
        <taxon>Pseudomonadati</taxon>
        <taxon>Myxococcota</taxon>
        <taxon>Polyangia</taxon>
        <taxon>Nannocystales</taxon>
        <taxon>Nannocystaceae</taxon>
        <taxon>Nannocystis</taxon>
    </lineage>
</organism>
<name>A0A1I1UDP9_9BACT</name>
<reference evidence="3" key="1">
    <citation type="submission" date="2016-10" db="EMBL/GenBank/DDBJ databases">
        <authorList>
            <person name="Varghese N."/>
            <person name="Submissions S."/>
        </authorList>
    </citation>
    <scope>NUCLEOTIDE SEQUENCE [LARGE SCALE GENOMIC DNA]</scope>
    <source>
        <strain evidence="3">ATCC 25963</strain>
    </source>
</reference>